<dbReference type="Proteomes" id="UP000229329">
    <property type="component" value="Unassembled WGS sequence"/>
</dbReference>
<dbReference type="Pfam" id="PF00392">
    <property type="entry name" value="GntR"/>
    <property type="match status" value="1"/>
</dbReference>
<evidence type="ECO:0000256" key="4">
    <source>
        <dbReference type="ARBA" id="ARBA00023125"/>
    </source>
</evidence>
<dbReference type="InterPro" id="IPR015424">
    <property type="entry name" value="PyrdxlP-dep_Trfase"/>
</dbReference>
<evidence type="ECO:0000313" key="7">
    <source>
        <dbReference type="EMBL" id="PJG84968.1"/>
    </source>
</evidence>
<dbReference type="GO" id="GO:0030170">
    <property type="term" value="F:pyridoxal phosphate binding"/>
    <property type="evidence" value="ECO:0007669"/>
    <property type="project" value="InterPro"/>
</dbReference>
<evidence type="ECO:0000256" key="1">
    <source>
        <dbReference type="ARBA" id="ARBA00005384"/>
    </source>
</evidence>
<dbReference type="AlphaFoldDB" id="A0A2M8S1H4"/>
<feature type="domain" description="HTH gntR-type" evidence="6">
    <location>
        <begin position="17"/>
        <end position="85"/>
    </location>
</feature>
<evidence type="ECO:0000313" key="8">
    <source>
        <dbReference type="Proteomes" id="UP000229329"/>
    </source>
</evidence>
<dbReference type="InterPro" id="IPR051446">
    <property type="entry name" value="HTH_trans_reg/aminotransferase"/>
</dbReference>
<dbReference type="CDD" id="cd07377">
    <property type="entry name" value="WHTH_GntR"/>
    <property type="match status" value="1"/>
</dbReference>
<dbReference type="InterPro" id="IPR015421">
    <property type="entry name" value="PyrdxlP-dep_Trfase_major"/>
</dbReference>
<dbReference type="CDD" id="cd00609">
    <property type="entry name" value="AAT_like"/>
    <property type="match status" value="1"/>
</dbReference>
<keyword evidence="3" id="KW-0805">Transcription regulation</keyword>
<keyword evidence="4" id="KW-0238">DNA-binding</keyword>
<comment type="caution">
    <text evidence="7">The sequence shown here is derived from an EMBL/GenBank/DDBJ whole genome shotgun (WGS) entry which is preliminary data.</text>
</comment>
<dbReference type="PRINTS" id="PR00035">
    <property type="entry name" value="HTHGNTR"/>
</dbReference>
<dbReference type="InterPro" id="IPR000524">
    <property type="entry name" value="Tscrpt_reg_HTH_GntR"/>
</dbReference>
<dbReference type="GO" id="GO:0003677">
    <property type="term" value="F:DNA binding"/>
    <property type="evidence" value="ECO:0007669"/>
    <property type="project" value="UniProtKB-KW"/>
</dbReference>
<name>A0A2M8S1H4_9PAST</name>
<sequence>MRSAMKLSYHLNKQDPCPLYLQLYQQIRLAIHQQQLQLGEKLPSKRQLCEFLQISQNTVESAYMQLQAEGYIESKARRGFFVSFQAELQFSSTKIYQNRPHFSPPNDIQYDLNPNYIDTQHFPFLRWQKCGRYILQKSQKHLLALGEKQGDLNLRSEIAHYLAASRGVYCEPEQIIIGAGIENCLQQLILLFNQRYPQRDFSYAMESHGYHSVEKILHSYQKQTIKLSLSADNYQLNIAELYQYQANVAYITPAHIYPFGTPISISQRQQLLEWANAAPDRYLIEDDYDSEFRYQGKPIPALQSLDVQEKVIYFGSFSKLFMPSLRTAFMVLPKSLLADYQQYCGFFNCSVSRFEQQRLAQFMQQGEFEKHIHRMRKIYRKKMALLCQLFQPYSHKIRYYGEHCGVYLLIELINEQRSVEHITQRAEQEKIKLYPVYFQQKCLFSLGFGNLTEQALESAVKKLITIFINQEETP</sequence>
<dbReference type="SUPFAM" id="SSF53383">
    <property type="entry name" value="PLP-dependent transferases"/>
    <property type="match status" value="1"/>
</dbReference>
<dbReference type="InterPro" id="IPR004839">
    <property type="entry name" value="Aminotransferase_I/II_large"/>
</dbReference>
<dbReference type="GO" id="GO:0003700">
    <property type="term" value="F:DNA-binding transcription factor activity"/>
    <property type="evidence" value="ECO:0007669"/>
    <property type="project" value="InterPro"/>
</dbReference>
<evidence type="ECO:0000256" key="3">
    <source>
        <dbReference type="ARBA" id="ARBA00023015"/>
    </source>
</evidence>
<accession>A0A2M8S1H4</accession>
<proteinExistence type="inferred from homology"/>
<evidence type="ECO:0000256" key="2">
    <source>
        <dbReference type="ARBA" id="ARBA00022898"/>
    </source>
</evidence>
<evidence type="ECO:0000256" key="5">
    <source>
        <dbReference type="ARBA" id="ARBA00023163"/>
    </source>
</evidence>
<dbReference type="Pfam" id="PF00155">
    <property type="entry name" value="Aminotran_1_2"/>
    <property type="match status" value="1"/>
</dbReference>
<protein>
    <submittedName>
        <fullName evidence="7">PLP-dependent aminotransferase family protein</fullName>
    </submittedName>
</protein>
<comment type="similarity">
    <text evidence="1">In the C-terminal section; belongs to the class-I pyridoxal-phosphate-dependent aminotransferase family.</text>
</comment>
<evidence type="ECO:0000259" key="6">
    <source>
        <dbReference type="PROSITE" id="PS50949"/>
    </source>
</evidence>
<dbReference type="Gene3D" id="1.10.10.10">
    <property type="entry name" value="Winged helix-like DNA-binding domain superfamily/Winged helix DNA-binding domain"/>
    <property type="match status" value="1"/>
</dbReference>
<dbReference type="InterPro" id="IPR036390">
    <property type="entry name" value="WH_DNA-bd_sf"/>
</dbReference>
<keyword evidence="8" id="KW-1185">Reference proteome</keyword>
<dbReference type="SUPFAM" id="SSF46785">
    <property type="entry name" value="Winged helix' DNA-binding domain"/>
    <property type="match status" value="1"/>
</dbReference>
<keyword evidence="7" id="KW-0032">Aminotransferase</keyword>
<dbReference type="RefSeq" id="WP_100289246.1">
    <property type="nucleotide sequence ID" value="NZ_PHHA01000020.1"/>
</dbReference>
<dbReference type="GO" id="GO:0008483">
    <property type="term" value="F:transaminase activity"/>
    <property type="evidence" value="ECO:0007669"/>
    <property type="project" value="UniProtKB-KW"/>
</dbReference>
<dbReference type="InterPro" id="IPR036388">
    <property type="entry name" value="WH-like_DNA-bd_sf"/>
</dbReference>
<keyword evidence="7" id="KW-0808">Transferase</keyword>
<dbReference type="PANTHER" id="PTHR46577">
    <property type="entry name" value="HTH-TYPE TRANSCRIPTIONAL REGULATORY PROTEIN GABR"/>
    <property type="match status" value="1"/>
</dbReference>
<dbReference type="PROSITE" id="PS50949">
    <property type="entry name" value="HTH_GNTR"/>
    <property type="match status" value="1"/>
</dbReference>
<keyword evidence="5" id="KW-0804">Transcription</keyword>
<dbReference type="OrthoDB" id="9808770at2"/>
<dbReference type="SMART" id="SM00345">
    <property type="entry name" value="HTH_GNTR"/>
    <property type="match status" value="1"/>
</dbReference>
<gene>
    <name evidence="7" type="ORF">CVP05_09040</name>
</gene>
<dbReference type="PANTHER" id="PTHR46577:SF1">
    <property type="entry name" value="HTH-TYPE TRANSCRIPTIONAL REGULATORY PROTEIN GABR"/>
    <property type="match status" value="1"/>
</dbReference>
<dbReference type="Gene3D" id="3.40.640.10">
    <property type="entry name" value="Type I PLP-dependent aspartate aminotransferase-like (Major domain)"/>
    <property type="match status" value="1"/>
</dbReference>
<dbReference type="EMBL" id="PHHA01000020">
    <property type="protein sequence ID" value="PJG84968.1"/>
    <property type="molecule type" value="Genomic_DNA"/>
</dbReference>
<keyword evidence="2" id="KW-0663">Pyridoxal phosphate</keyword>
<organism evidence="7 8">
    <name type="scientific">Conservatibacter flavescens</name>
    <dbReference type="NCBI Taxonomy" id="28161"/>
    <lineage>
        <taxon>Bacteria</taxon>
        <taxon>Pseudomonadati</taxon>
        <taxon>Pseudomonadota</taxon>
        <taxon>Gammaproteobacteria</taxon>
        <taxon>Pasteurellales</taxon>
        <taxon>Pasteurellaceae</taxon>
        <taxon>Conservatibacter</taxon>
    </lineage>
</organism>
<reference evidence="7 8" key="1">
    <citation type="submission" date="2017-11" db="EMBL/GenBank/DDBJ databases">
        <title>Reclassification of Bisgaard taxon 7 as Conservatibacter flavescens gen. nov., sp. nov.</title>
        <authorList>
            <person name="Christensen H."/>
        </authorList>
    </citation>
    <scope>NUCLEOTIDE SEQUENCE [LARGE SCALE GENOMIC DNA]</scope>
    <source>
        <strain evidence="7 8">7_4</strain>
    </source>
</reference>